<gene>
    <name evidence="2" type="ORF">FCI23_10400</name>
</gene>
<keyword evidence="3" id="KW-1185">Reference proteome</keyword>
<feature type="region of interest" description="Disordered" evidence="1">
    <location>
        <begin position="86"/>
        <end position="105"/>
    </location>
</feature>
<organism evidence="2 3">
    <name type="scientific">Actinacidiphila oryziradicis</name>
    <dbReference type="NCBI Taxonomy" id="2571141"/>
    <lineage>
        <taxon>Bacteria</taxon>
        <taxon>Bacillati</taxon>
        <taxon>Actinomycetota</taxon>
        <taxon>Actinomycetes</taxon>
        <taxon>Kitasatosporales</taxon>
        <taxon>Streptomycetaceae</taxon>
        <taxon>Actinacidiphila</taxon>
    </lineage>
</organism>
<comment type="caution">
    <text evidence="2">The sequence shown here is derived from an EMBL/GenBank/DDBJ whole genome shotgun (WGS) entry which is preliminary data.</text>
</comment>
<reference evidence="2 3" key="1">
    <citation type="submission" date="2019-04" db="EMBL/GenBank/DDBJ databases">
        <title>Streptomyces oryziradicis sp. nov., a novel actinomycete isolated from rhizosphere soil of rice (Oryza sativa L.).</title>
        <authorList>
            <person name="Li C."/>
        </authorList>
    </citation>
    <scope>NUCLEOTIDE SEQUENCE [LARGE SCALE GENOMIC DNA]</scope>
    <source>
        <strain evidence="2 3">NEAU-C40</strain>
    </source>
</reference>
<dbReference type="EMBL" id="SUMC01000007">
    <property type="protein sequence ID" value="TKA11732.1"/>
    <property type="molecule type" value="Genomic_DNA"/>
</dbReference>
<sequence length="199" mass="21281">MNHPIGAAHALADADARISSPFLRSEAAATTVADLEAQRDVTARLTGVPAAFAVISISCGERHPSGRLICNNPAGHEPDHCDALGRTWPQDKPAPKPAPETRDGHASYCRRGEHGTFPCASEELSINVAGHVGGEPILLAQIVMDDETGQADMQLDFGTSDWVVATPAQMRQRIAAVRAHLDQLDKFADEFEAITKGDR</sequence>
<dbReference type="Proteomes" id="UP000305778">
    <property type="component" value="Unassembled WGS sequence"/>
</dbReference>
<evidence type="ECO:0000256" key="1">
    <source>
        <dbReference type="SAM" id="MobiDB-lite"/>
    </source>
</evidence>
<name>A0A4U0SPA1_9ACTN</name>
<proteinExistence type="predicted"/>
<protein>
    <submittedName>
        <fullName evidence="2">Uncharacterized protein</fullName>
    </submittedName>
</protein>
<evidence type="ECO:0000313" key="3">
    <source>
        <dbReference type="Proteomes" id="UP000305778"/>
    </source>
</evidence>
<dbReference type="AlphaFoldDB" id="A0A4U0SPA1"/>
<accession>A0A4U0SPA1</accession>
<dbReference type="RefSeq" id="WP_136723192.1">
    <property type="nucleotide sequence ID" value="NZ_SUMC01000007.1"/>
</dbReference>
<evidence type="ECO:0000313" key="2">
    <source>
        <dbReference type="EMBL" id="TKA11732.1"/>
    </source>
</evidence>